<feature type="compositionally biased region" description="Basic and acidic residues" evidence="4">
    <location>
        <begin position="711"/>
        <end position="734"/>
    </location>
</feature>
<feature type="compositionally biased region" description="Polar residues" evidence="4">
    <location>
        <begin position="956"/>
        <end position="967"/>
    </location>
</feature>
<accession>A0A0D2E989</accession>
<feature type="compositionally biased region" description="Basic and acidic residues" evidence="4">
    <location>
        <begin position="679"/>
        <end position="692"/>
    </location>
</feature>
<sequence>MAPPPPSAGQKRKVAFDRHANASHTRKRQKFQDARTISVQPANAAPSTNGNLNVASFIKAREFEIGALERSMRRTRKALNTRAFQQVPRHMRRRTASHNAKKVPRRLRKRAEREMKEDNTPTVTKRTRTPSRRLRLRLGTAKLIKQLNQKRKTVRQKKKEAISNARQSDPENHISSTRIPRLKKNTLVEPPKATVKYKKRQVNKTWLPTHLWHTKRAHMTRPTEPLWRMAIPLSPTEKSYRPSHRAAGAHGCIAWDTSYMSTVACQGTTSGLESLLKALGFSPHNLSSSLQKKWTAGTRFAEGWVYERDNARQAIAPVKIIWCIQPEKGASSEEALQSADKMNVDENSQAPTSEPQAQTKPKTRLDHRILIRIHPSAFHQFWQELLKVAKMQKPQVLVEDLRFEIGSIDIQGPGSTESLLGVLRPFSDTADSIAAAWTLLAGLNNPAALPQNALLAFDMKDPRLNHPPKQVKISQSPDTSQLEELLVSWPVDEQLTSSRLTSHKERWRVSESLPSQKAINRRRALAPPGQTPAISAKDPRIPVIVIASRSEDRSNSKASNSQGMWTVLLPWTCVDPVWRSLMYYPLSSGGTPRFGGMKQKQQMAFEQKIPWFPGDLPGTEAGRAWERTESENRFDEWIRRPPKNRIAWDRVDLGLGKHGEVGQGWTCDWEFLFESPKEHADQDFKPGSEHAKAKSNQQKPLLLTQRQRKAAKAEAEAEAEAMAKEDGARRRDTSSPESDEEDIHPPTLISEPQYTQLSGGASISLLKTLSSTSLPSIPALMTIRITLLDKGTPAPAARIYRLPSLPKPAAKPTVTATTEPKLASQDQSQSWSTEPPPAQHPPATSTTDSSVFSSASAMHDLRSRWLALDTKSDSISNSKSRLSKQKTNKFGLPRQQRVYPRESLARINVLPKNAPQEIVDKFGPNSAFGRGDGEIPKEKPPAPKTTQNKKRGGKTSDPSVKTTTNDHSSSEKNANEAGYLDPDDGPAPSAPLQEFQKLLNASPPEHEWSKHPPCPDVCDLIGFVTSGGYNLAEGCGTAVGSIWVQRLVEGWKQEDGENKTQTDRQRRLCIVRNAGESIGRLGVWEVCS</sequence>
<comment type="subcellular location">
    <subcellularLocation>
        <location evidence="1">Nucleus</location>
    </subcellularLocation>
</comment>
<feature type="domain" description="POPLD" evidence="6">
    <location>
        <begin position="565"/>
        <end position="669"/>
    </location>
</feature>
<dbReference type="InterPro" id="IPR055079">
    <property type="entry name" value="POP1_C"/>
</dbReference>
<feature type="region of interest" description="Disordered" evidence="4">
    <location>
        <begin position="1"/>
        <end position="34"/>
    </location>
</feature>
<feature type="region of interest" description="Disordered" evidence="4">
    <location>
        <begin position="148"/>
        <end position="182"/>
    </location>
</feature>
<dbReference type="PANTHER" id="PTHR22731">
    <property type="entry name" value="RIBONUCLEASES P/MRP PROTEIN SUBUNIT POP1"/>
    <property type="match status" value="1"/>
</dbReference>
<proteinExistence type="predicted"/>
<feature type="compositionally biased region" description="Low complexity" evidence="4">
    <location>
        <begin position="807"/>
        <end position="821"/>
    </location>
</feature>
<name>A0A0D2E989_9EURO</name>
<protein>
    <submittedName>
        <fullName evidence="8">Uncharacterized protein</fullName>
    </submittedName>
</protein>
<dbReference type="GO" id="GO:0005655">
    <property type="term" value="C:nucleolar ribonuclease P complex"/>
    <property type="evidence" value="ECO:0007669"/>
    <property type="project" value="InterPro"/>
</dbReference>
<dbReference type="OrthoDB" id="442863at2759"/>
<dbReference type="EMBL" id="KN847322">
    <property type="protein sequence ID" value="KIW51948.1"/>
    <property type="molecule type" value="Genomic_DNA"/>
</dbReference>
<evidence type="ECO:0000259" key="5">
    <source>
        <dbReference type="Pfam" id="PF06978"/>
    </source>
</evidence>
<evidence type="ECO:0000259" key="6">
    <source>
        <dbReference type="Pfam" id="PF08170"/>
    </source>
</evidence>
<dbReference type="AlphaFoldDB" id="A0A0D2E989"/>
<evidence type="ECO:0000259" key="7">
    <source>
        <dbReference type="Pfam" id="PF22770"/>
    </source>
</evidence>
<feature type="compositionally biased region" description="Basic residues" evidence="4">
    <location>
        <begin position="148"/>
        <end position="158"/>
    </location>
</feature>
<dbReference type="InterPro" id="IPR039182">
    <property type="entry name" value="Pop1"/>
</dbReference>
<keyword evidence="3" id="KW-0539">Nucleus</keyword>
<dbReference type="Proteomes" id="UP000054342">
    <property type="component" value="Unassembled WGS sequence"/>
</dbReference>
<gene>
    <name evidence="8" type="ORF">PV05_10617</name>
</gene>
<keyword evidence="9" id="KW-1185">Reference proteome</keyword>
<dbReference type="HOGENOM" id="CLU_007205_0_0_1"/>
<evidence type="ECO:0000256" key="2">
    <source>
        <dbReference type="ARBA" id="ARBA00022694"/>
    </source>
</evidence>
<evidence type="ECO:0000313" key="8">
    <source>
        <dbReference type="EMBL" id="KIW51948.1"/>
    </source>
</evidence>
<feature type="domain" description="Pop1 N-terminal" evidence="5">
    <location>
        <begin position="57"/>
        <end position="267"/>
    </location>
</feature>
<feature type="compositionally biased region" description="Low complexity" evidence="4">
    <location>
        <begin position="843"/>
        <end position="855"/>
    </location>
</feature>
<feature type="compositionally biased region" description="Polar residues" evidence="4">
    <location>
        <begin position="824"/>
        <end position="833"/>
    </location>
</feature>
<dbReference type="RefSeq" id="XP_013312532.1">
    <property type="nucleotide sequence ID" value="XM_013457078.1"/>
</dbReference>
<dbReference type="GeneID" id="25332525"/>
<dbReference type="GO" id="GO:0001682">
    <property type="term" value="P:tRNA 5'-leader removal"/>
    <property type="evidence" value="ECO:0007669"/>
    <property type="project" value="InterPro"/>
</dbReference>
<dbReference type="GO" id="GO:0000172">
    <property type="term" value="C:ribonuclease MRP complex"/>
    <property type="evidence" value="ECO:0007669"/>
    <property type="project" value="InterPro"/>
</dbReference>
<feature type="compositionally biased region" description="Polar residues" evidence="4">
    <location>
        <begin position="345"/>
        <end position="360"/>
    </location>
</feature>
<dbReference type="InterPro" id="IPR009723">
    <property type="entry name" value="Pop1_N"/>
</dbReference>
<organism evidence="8 9">
    <name type="scientific">Exophiala xenobiotica</name>
    <dbReference type="NCBI Taxonomy" id="348802"/>
    <lineage>
        <taxon>Eukaryota</taxon>
        <taxon>Fungi</taxon>
        <taxon>Dikarya</taxon>
        <taxon>Ascomycota</taxon>
        <taxon>Pezizomycotina</taxon>
        <taxon>Eurotiomycetes</taxon>
        <taxon>Chaetothyriomycetidae</taxon>
        <taxon>Chaetothyriales</taxon>
        <taxon>Herpotrichiellaceae</taxon>
        <taxon>Exophiala</taxon>
    </lineage>
</organism>
<reference evidence="8 9" key="1">
    <citation type="submission" date="2015-01" db="EMBL/GenBank/DDBJ databases">
        <title>The Genome Sequence of Exophiala xenobiotica CBS118157.</title>
        <authorList>
            <consortium name="The Broad Institute Genomics Platform"/>
            <person name="Cuomo C."/>
            <person name="de Hoog S."/>
            <person name="Gorbushina A."/>
            <person name="Stielow B."/>
            <person name="Teixiera M."/>
            <person name="Abouelleil A."/>
            <person name="Chapman S.B."/>
            <person name="Priest M."/>
            <person name="Young S.K."/>
            <person name="Wortman J."/>
            <person name="Nusbaum C."/>
            <person name="Birren B."/>
        </authorList>
    </citation>
    <scope>NUCLEOTIDE SEQUENCE [LARGE SCALE GENOMIC DNA]</scope>
    <source>
        <strain evidence="8 9">CBS 118157</strain>
    </source>
</reference>
<feature type="region of interest" description="Disordered" evidence="4">
    <location>
        <begin position="806"/>
        <end position="855"/>
    </location>
</feature>
<dbReference type="Pfam" id="PF08170">
    <property type="entry name" value="POPLD"/>
    <property type="match status" value="1"/>
</dbReference>
<evidence type="ECO:0000256" key="1">
    <source>
        <dbReference type="ARBA" id="ARBA00004123"/>
    </source>
</evidence>
<feature type="region of interest" description="Disordered" evidence="4">
    <location>
        <begin position="872"/>
        <end position="897"/>
    </location>
</feature>
<feature type="compositionally biased region" description="Basic residues" evidence="4">
    <location>
        <begin position="89"/>
        <end position="110"/>
    </location>
</feature>
<evidence type="ECO:0000313" key="9">
    <source>
        <dbReference type="Proteomes" id="UP000054342"/>
    </source>
</evidence>
<feature type="region of interest" description="Disordered" evidence="4">
    <location>
        <begin position="87"/>
        <end position="129"/>
    </location>
</feature>
<dbReference type="STRING" id="348802.A0A0D2E989"/>
<dbReference type="Pfam" id="PF06978">
    <property type="entry name" value="POP1_N"/>
    <property type="match status" value="1"/>
</dbReference>
<keyword evidence="2" id="KW-0819">tRNA processing</keyword>
<evidence type="ECO:0000256" key="3">
    <source>
        <dbReference type="ARBA" id="ARBA00023242"/>
    </source>
</evidence>
<dbReference type="PANTHER" id="PTHR22731:SF3">
    <property type="entry name" value="RIBONUCLEASES P_MRP PROTEIN SUBUNIT POP1"/>
    <property type="match status" value="1"/>
</dbReference>
<feature type="region of interest" description="Disordered" evidence="4">
    <location>
        <begin position="333"/>
        <end position="362"/>
    </location>
</feature>
<dbReference type="Pfam" id="PF22770">
    <property type="entry name" value="POP1_C"/>
    <property type="match status" value="1"/>
</dbReference>
<evidence type="ECO:0000256" key="4">
    <source>
        <dbReference type="SAM" id="MobiDB-lite"/>
    </source>
</evidence>
<dbReference type="InterPro" id="IPR012590">
    <property type="entry name" value="POPLD_dom"/>
</dbReference>
<feature type="region of interest" description="Disordered" evidence="4">
    <location>
        <begin position="679"/>
        <end position="754"/>
    </location>
</feature>
<feature type="region of interest" description="Disordered" evidence="4">
    <location>
        <begin position="916"/>
        <end position="991"/>
    </location>
</feature>
<feature type="compositionally biased region" description="Basic and acidic residues" evidence="4">
    <location>
        <begin position="931"/>
        <end position="941"/>
    </location>
</feature>
<feature type="domain" description="POP1 C-terminal" evidence="7">
    <location>
        <begin position="779"/>
        <end position="1086"/>
    </location>
</feature>